<dbReference type="Proteomes" id="UP000681720">
    <property type="component" value="Unassembled WGS sequence"/>
</dbReference>
<dbReference type="EMBL" id="CAJOBI010005305">
    <property type="protein sequence ID" value="CAF4028283.1"/>
    <property type="molecule type" value="Genomic_DNA"/>
</dbReference>
<dbReference type="EMBL" id="CAJOBH010009109">
    <property type="protein sequence ID" value="CAF4132102.1"/>
    <property type="molecule type" value="Genomic_DNA"/>
</dbReference>
<keyword evidence="1" id="KW-1133">Transmembrane helix</keyword>
<dbReference type="PANTHER" id="PTHR31389:SF4">
    <property type="entry name" value="LD39211P"/>
    <property type="match status" value="1"/>
</dbReference>
<dbReference type="OrthoDB" id="5954868at2759"/>
<protein>
    <submittedName>
        <fullName evidence="4">Uncharacterized protein</fullName>
    </submittedName>
</protein>
<dbReference type="Proteomes" id="UP000676336">
    <property type="component" value="Unassembled WGS sequence"/>
</dbReference>
<name>A0A816LI08_9BILA</name>
<keyword evidence="1" id="KW-0812">Transmembrane</keyword>
<dbReference type="EMBL" id="CAJNOW010012844">
    <property type="protein sequence ID" value="CAF1615270.1"/>
    <property type="molecule type" value="Genomic_DNA"/>
</dbReference>
<dbReference type="Proteomes" id="UP000663855">
    <property type="component" value="Unassembled WGS sequence"/>
</dbReference>
<evidence type="ECO:0000313" key="5">
    <source>
        <dbReference type="EMBL" id="CAF4028283.1"/>
    </source>
</evidence>
<dbReference type="PANTHER" id="PTHR31389">
    <property type="entry name" value="LD39211P"/>
    <property type="match status" value="1"/>
</dbReference>
<dbReference type="Proteomes" id="UP000663824">
    <property type="component" value="Unassembled WGS sequence"/>
</dbReference>
<comment type="caution">
    <text evidence="4">The sequence shown here is derived from an EMBL/GenBank/DDBJ whole genome shotgun (WGS) entry which is preliminary data.</text>
</comment>
<dbReference type="EMBL" id="CAJOBJ010083909">
    <property type="protein sequence ID" value="CAF4512676.1"/>
    <property type="molecule type" value="Genomic_DNA"/>
</dbReference>
<dbReference type="Proteomes" id="UP000681967">
    <property type="component" value="Unassembled WGS sequence"/>
</dbReference>
<evidence type="ECO:0000256" key="1">
    <source>
        <dbReference type="SAM" id="Phobius"/>
    </source>
</evidence>
<sequence length="480" mass="55759">MKRPAASVGQQPTTWLLFIIRLQKYFKLQYSLTIFIVFIVLTYLHIVNYTPTVQMITTSSEIIIEKEIITINFTLLNKCNSRESKSLFRSSSLNNNDSRPQPTIQRLNKLFRILISHEDRYRQIFNYLGIFRFSDFRNTLRPLANNTERLETILCLFQQYMNVSDDGHIDVKPSFIDYLRQVSIYLSDGFKNQHSTWNKISKDKVQKPVIILAANAQFYDTLQASMRTINEHLQNHTIAIYDLQFNPNQLSMIKANCGRCIIIPFPFAQIEPVAGHIRTIGNFAWKPIVIQDAIQRFGSIIYGDTSIRYKTSNFDRLLIDNLIRGFSCRELPGHYLPCFTLTRTFSWFNETFSTFNDIYIAEAGFLAVTDNFLSRLILKTWVTCALDSNCIAPSRSRSQCKRVSGTRIIHRYDQSAMVTALSFYFFPSPRQNDKTDPAPYDMYASIQEKIAEVRRFEGDQNYFTNRPTLKMQQNSSTATV</sequence>
<evidence type="ECO:0000313" key="2">
    <source>
        <dbReference type="EMBL" id="CAF1586726.1"/>
    </source>
</evidence>
<evidence type="ECO:0000313" key="6">
    <source>
        <dbReference type="EMBL" id="CAF4132102.1"/>
    </source>
</evidence>
<feature type="transmembrane region" description="Helical" evidence="1">
    <location>
        <begin position="28"/>
        <end position="46"/>
    </location>
</feature>
<dbReference type="Proteomes" id="UP000663834">
    <property type="component" value="Unassembled WGS sequence"/>
</dbReference>
<accession>A0A816LI08</accession>
<evidence type="ECO:0000313" key="3">
    <source>
        <dbReference type="EMBL" id="CAF1615270.1"/>
    </source>
</evidence>
<proteinExistence type="predicted"/>
<evidence type="ECO:0000313" key="7">
    <source>
        <dbReference type="EMBL" id="CAF4512676.1"/>
    </source>
</evidence>
<dbReference type="EMBL" id="CAJNOV010016209">
    <property type="protein sequence ID" value="CAF1586726.1"/>
    <property type="molecule type" value="Genomic_DNA"/>
</dbReference>
<keyword evidence="1" id="KW-0472">Membrane</keyword>
<evidence type="ECO:0000313" key="8">
    <source>
        <dbReference type="Proteomes" id="UP000663824"/>
    </source>
</evidence>
<gene>
    <name evidence="6" type="ORF">BYL167_LOCUS20599</name>
    <name evidence="2" type="ORF">CJN711_LOCUS33576</name>
    <name evidence="7" type="ORF">GIL414_LOCUS35247</name>
    <name evidence="3" type="ORF">KQP761_LOCUS23925</name>
    <name evidence="4" type="ORF">MBJ925_LOCUS5485</name>
    <name evidence="5" type="ORF">SMN809_LOCUS13432</name>
</gene>
<dbReference type="EMBL" id="CAJNRE010001409">
    <property type="protein sequence ID" value="CAF1942708.1"/>
    <property type="molecule type" value="Genomic_DNA"/>
</dbReference>
<reference evidence="4" key="1">
    <citation type="submission" date="2021-02" db="EMBL/GenBank/DDBJ databases">
        <authorList>
            <person name="Nowell W R."/>
        </authorList>
    </citation>
    <scope>NUCLEOTIDE SEQUENCE</scope>
</reference>
<evidence type="ECO:0000313" key="4">
    <source>
        <dbReference type="EMBL" id="CAF1942708.1"/>
    </source>
</evidence>
<dbReference type="AlphaFoldDB" id="A0A816LI08"/>
<organism evidence="4 8">
    <name type="scientific">Rotaria magnacalcarata</name>
    <dbReference type="NCBI Taxonomy" id="392030"/>
    <lineage>
        <taxon>Eukaryota</taxon>
        <taxon>Metazoa</taxon>
        <taxon>Spiralia</taxon>
        <taxon>Gnathifera</taxon>
        <taxon>Rotifera</taxon>
        <taxon>Eurotatoria</taxon>
        <taxon>Bdelloidea</taxon>
        <taxon>Philodinida</taxon>
        <taxon>Philodinidae</taxon>
        <taxon>Rotaria</taxon>
    </lineage>
</organism>